<dbReference type="EMBL" id="BMIB01000004">
    <property type="protein sequence ID" value="GGH78246.1"/>
    <property type="molecule type" value="Genomic_DNA"/>
</dbReference>
<name>A0A917J2C6_9BACT</name>
<dbReference type="PANTHER" id="PTHR34406">
    <property type="entry name" value="PROTEIN YCEI"/>
    <property type="match status" value="1"/>
</dbReference>
<accession>A0A917J2C6</accession>
<evidence type="ECO:0000313" key="2">
    <source>
        <dbReference type="EMBL" id="GGH78246.1"/>
    </source>
</evidence>
<organism evidence="2 3">
    <name type="scientific">Filimonas zeae</name>
    <dbReference type="NCBI Taxonomy" id="1737353"/>
    <lineage>
        <taxon>Bacteria</taxon>
        <taxon>Pseudomonadati</taxon>
        <taxon>Bacteroidota</taxon>
        <taxon>Chitinophagia</taxon>
        <taxon>Chitinophagales</taxon>
        <taxon>Chitinophagaceae</taxon>
        <taxon>Filimonas</taxon>
    </lineage>
</organism>
<dbReference type="SUPFAM" id="SSF101874">
    <property type="entry name" value="YceI-like"/>
    <property type="match status" value="1"/>
</dbReference>
<evidence type="ECO:0000259" key="1">
    <source>
        <dbReference type="SMART" id="SM00867"/>
    </source>
</evidence>
<evidence type="ECO:0000313" key="3">
    <source>
        <dbReference type="Proteomes" id="UP000627292"/>
    </source>
</evidence>
<gene>
    <name evidence="2" type="ORF">GCM10011379_45850</name>
</gene>
<dbReference type="InterPro" id="IPR007372">
    <property type="entry name" value="Lipid/polyisoprenoid-bd_YceI"/>
</dbReference>
<comment type="caution">
    <text evidence="2">The sequence shown here is derived from an EMBL/GenBank/DDBJ whole genome shotgun (WGS) entry which is preliminary data.</text>
</comment>
<dbReference type="Pfam" id="PF04264">
    <property type="entry name" value="YceI"/>
    <property type="match status" value="1"/>
</dbReference>
<dbReference type="SMART" id="SM00867">
    <property type="entry name" value="YceI"/>
    <property type="match status" value="1"/>
</dbReference>
<feature type="domain" description="Lipid/polyisoprenoid-binding YceI-like" evidence="1">
    <location>
        <begin position="5"/>
        <end position="175"/>
    </location>
</feature>
<keyword evidence="3" id="KW-1185">Reference proteome</keyword>
<dbReference type="PANTHER" id="PTHR34406:SF1">
    <property type="entry name" value="PROTEIN YCEI"/>
    <property type="match status" value="1"/>
</dbReference>
<dbReference type="InterPro" id="IPR036761">
    <property type="entry name" value="TTHA0802/YceI-like_sf"/>
</dbReference>
<dbReference type="RefSeq" id="WP_188956756.1">
    <property type="nucleotide sequence ID" value="NZ_BMIB01000004.1"/>
</dbReference>
<proteinExistence type="predicted"/>
<reference evidence="2" key="2">
    <citation type="submission" date="2020-09" db="EMBL/GenBank/DDBJ databases">
        <authorList>
            <person name="Sun Q."/>
            <person name="Zhou Y."/>
        </authorList>
    </citation>
    <scope>NUCLEOTIDE SEQUENCE</scope>
    <source>
        <strain evidence="2">CGMCC 1.15290</strain>
    </source>
</reference>
<protein>
    <submittedName>
        <fullName evidence="2">Polyisoprenoid-binding protein</fullName>
    </submittedName>
</protein>
<dbReference type="Proteomes" id="UP000627292">
    <property type="component" value="Unassembled WGS sequence"/>
</dbReference>
<sequence length="180" mass="19649">MATAKWVLDNAHSELGFKVKHLMISTVTGKFGKFDVQLEAGKEDFTDGKVVLTAAIGSIDTGNEQRDGHLKSGDFFDAEKYPEIRFVSTSIRKSDNKGDYIAEGELTIRDVTKTIAIPLEYGGTVRDPWGNTKAAFSLDTKINRKEFGLGWNAALEGGGVLVGEDIRILAEIQLAEQPAE</sequence>
<dbReference type="AlphaFoldDB" id="A0A917J2C6"/>
<dbReference type="Gene3D" id="2.40.128.110">
    <property type="entry name" value="Lipid/polyisoprenoid-binding, YceI-like"/>
    <property type="match status" value="1"/>
</dbReference>
<reference evidence="2" key="1">
    <citation type="journal article" date="2014" name="Int. J. Syst. Evol. Microbiol.">
        <title>Complete genome sequence of Corynebacterium casei LMG S-19264T (=DSM 44701T), isolated from a smear-ripened cheese.</title>
        <authorList>
            <consortium name="US DOE Joint Genome Institute (JGI-PGF)"/>
            <person name="Walter F."/>
            <person name="Albersmeier A."/>
            <person name="Kalinowski J."/>
            <person name="Ruckert C."/>
        </authorList>
    </citation>
    <scope>NUCLEOTIDE SEQUENCE</scope>
    <source>
        <strain evidence="2">CGMCC 1.15290</strain>
    </source>
</reference>